<dbReference type="RefSeq" id="WP_073850270.1">
    <property type="nucleotide sequence ID" value="NZ_LVWA01000002.1"/>
</dbReference>
<protein>
    <recommendedName>
        <fullName evidence="3">STAS/SEC14 domain-containing protein</fullName>
    </recommendedName>
</protein>
<comment type="caution">
    <text evidence="1">The sequence shown here is derived from an EMBL/GenBank/DDBJ whole genome shotgun (WGS) entry which is preliminary data.</text>
</comment>
<dbReference type="OrthoDB" id="882485at2"/>
<organism evidence="1 2">
    <name type="scientific">Pontibacter flavimaris</name>
    <dbReference type="NCBI Taxonomy" id="1797110"/>
    <lineage>
        <taxon>Bacteria</taxon>
        <taxon>Pseudomonadati</taxon>
        <taxon>Bacteroidota</taxon>
        <taxon>Cytophagia</taxon>
        <taxon>Cytophagales</taxon>
        <taxon>Hymenobacteraceae</taxon>
        <taxon>Pontibacter</taxon>
    </lineage>
</organism>
<gene>
    <name evidence="1" type="ORF">A3841_07315</name>
</gene>
<sequence>MTKIAELTSATGKTFLTIAYDAANNWIYNNWIGYVSPENVKLGSIAVLEAFQTHQTPYGLNDNQELVGRWDEAVDWIEQVWMPQAAAAGLRCYAHVTNQESFAAASAAEMESRTNGLFQMRIFGDMDSAKTWLKECQKSES</sequence>
<dbReference type="STRING" id="1797110.A3841_07315"/>
<name>A0A1Q5PHX3_9BACT</name>
<evidence type="ECO:0000313" key="1">
    <source>
        <dbReference type="EMBL" id="OKL41823.1"/>
    </source>
</evidence>
<evidence type="ECO:0000313" key="2">
    <source>
        <dbReference type="Proteomes" id="UP000186551"/>
    </source>
</evidence>
<proteinExistence type="predicted"/>
<evidence type="ECO:0008006" key="3">
    <source>
        <dbReference type="Google" id="ProtNLM"/>
    </source>
</evidence>
<reference evidence="1 2" key="1">
    <citation type="submission" date="2016-03" db="EMBL/GenBank/DDBJ databases">
        <title>Genome sequence of Pontibacter sp. nov., of the family cytophagaceae, isolated from marine sediment of the Yellow Sea, China.</title>
        <authorList>
            <person name="Zhang G."/>
            <person name="Zhang R."/>
        </authorList>
    </citation>
    <scope>NUCLEOTIDE SEQUENCE [LARGE SCALE GENOMIC DNA]</scope>
    <source>
        <strain evidence="1 2">S10-8</strain>
    </source>
</reference>
<dbReference type="AlphaFoldDB" id="A0A1Q5PHX3"/>
<accession>A0A1Q5PHX3</accession>
<dbReference type="EMBL" id="LVWA01000002">
    <property type="protein sequence ID" value="OKL41823.1"/>
    <property type="molecule type" value="Genomic_DNA"/>
</dbReference>
<keyword evidence="2" id="KW-1185">Reference proteome</keyword>
<dbReference type="Proteomes" id="UP000186551">
    <property type="component" value="Unassembled WGS sequence"/>
</dbReference>